<evidence type="ECO:0000256" key="10">
    <source>
        <dbReference type="RuleBase" id="RU003983"/>
    </source>
</evidence>
<protein>
    <submittedName>
        <fullName evidence="13">Protease</fullName>
    </submittedName>
</protein>
<accession>A0A4U5JIV2</accession>
<evidence type="ECO:0000256" key="4">
    <source>
        <dbReference type="ARBA" id="ARBA00022723"/>
    </source>
</evidence>
<evidence type="ECO:0000259" key="12">
    <source>
        <dbReference type="Pfam" id="PF01435"/>
    </source>
</evidence>
<feature type="transmembrane region" description="Helical" evidence="11">
    <location>
        <begin position="12"/>
        <end position="29"/>
    </location>
</feature>
<keyword evidence="4" id="KW-0479">Metal-binding</keyword>
<dbReference type="GO" id="GO:0006508">
    <property type="term" value="P:proteolysis"/>
    <property type="evidence" value="ECO:0007669"/>
    <property type="project" value="UniProtKB-KW"/>
</dbReference>
<feature type="transmembrane region" description="Helical" evidence="11">
    <location>
        <begin position="145"/>
        <end position="166"/>
    </location>
</feature>
<keyword evidence="8 10" id="KW-0482">Metalloprotease</keyword>
<evidence type="ECO:0000313" key="14">
    <source>
        <dbReference type="Proteomes" id="UP000308037"/>
    </source>
</evidence>
<comment type="caution">
    <text evidence="13">The sequence shown here is derived from an EMBL/GenBank/DDBJ whole genome shotgun (WGS) entry which is preliminary data.</text>
</comment>
<keyword evidence="9 11" id="KW-0472">Membrane</keyword>
<dbReference type="Gene3D" id="3.30.2010.10">
    <property type="entry name" value="Metalloproteases ('zincins'), catalytic domain"/>
    <property type="match status" value="1"/>
</dbReference>
<evidence type="ECO:0000256" key="9">
    <source>
        <dbReference type="ARBA" id="ARBA00023136"/>
    </source>
</evidence>
<dbReference type="EMBL" id="QKNX01000002">
    <property type="protein sequence ID" value="TKR26019.1"/>
    <property type="molecule type" value="Genomic_DNA"/>
</dbReference>
<keyword evidence="3 11" id="KW-0812">Transmembrane</keyword>
<evidence type="ECO:0000256" key="1">
    <source>
        <dbReference type="ARBA" id="ARBA00022475"/>
    </source>
</evidence>
<dbReference type="GO" id="GO:0004222">
    <property type="term" value="F:metalloendopeptidase activity"/>
    <property type="evidence" value="ECO:0007669"/>
    <property type="project" value="InterPro"/>
</dbReference>
<feature type="transmembrane region" description="Helical" evidence="11">
    <location>
        <begin position="178"/>
        <end position="198"/>
    </location>
</feature>
<evidence type="ECO:0000256" key="11">
    <source>
        <dbReference type="SAM" id="Phobius"/>
    </source>
</evidence>
<evidence type="ECO:0000256" key="3">
    <source>
        <dbReference type="ARBA" id="ARBA00022692"/>
    </source>
</evidence>
<name>A0A4U5JIV2_9EURY</name>
<feature type="transmembrane region" description="Helical" evidence="11">
    <location>
        <begin position="35"/>
        <end position="53"/>
    </location>
</feature>
<evidence type="ECO:0000256" key="6">
    <source>
        <dbReference type="ARBA" id="ARBA00022833"/>
    </source>
</evidence>
<evidence type="ECO:0000256" key="8">
    <source>
        <dbReference type="ARBA" id="ARBA00023049"/>
    </source>
</evidence>
<comment type="similarity">
    <text evidence="10">Belongs to the peptidase M48 family.</text>
</comment>
<organism evidence="13 14">
    <name type="scientific">Natronomonas salsuginis</name>
    <dbReference type="NCBI Taxonomy" id="2217661"/>
    <lineage>
        <taxon>Archaea</taxon>
        <taxon>Methanobacteriati</taxon>
        <taxon>Methanobacteriota</taxon>
        <taxon>Stenosarchaea group</taxon>
        <taxon>Halobacteria</taxon>
        <taxon>Halobacteriales</taxon>
        <taxon>Natronomonadaceae</taxon>
        <taxon>Natronomonas</taxon>
    </lineage>
</organism>
<dbReference type="InterPro" id="IPR050083">
    <property type="entry name" value="HtpX_protease"/>
</dbReference>
<keyword evidence="14" id="KW-1185">Reference proteome</keyword>
<reference evidence="13 14" key="1">
    <citation type="submission" date="2019-04" db="EMBL/GenBank/DDBJ databases">
        <title>Natronomonas sp. F20-122 a newhaloarchaeon isolated from a saline saltern of Isla Bacuta, Huelva, Spain.</title>
        <authorList>
            <person name="Duran-Viseras A."/>
            <person name="Sanchez-Porro C."/>
            <person name="Ventosa A."/>
        </authorList>
    </citation>
    <scope>NUCLEOTIDE SEQUENCE [LARGE SCALE GENOMIC DNA]</scope>
    <source>
        <strain evidence="13 14">F20-122</strain>
    </source>
</reference>
<evidence type="ECO:0000313" key="13">
    <source>
        <dbReference type="EMBL" id="TKR26019.1"/>
    </source>
</evidence>
<dbReference type="PANTHER" id="PTHR43221:SF2">
    <property type="entry name" value="PROTEASE HTPX HOMOLOG"/>
    <property type="match status" value="1"/>
</dbReference>
<gene>
    <name evidence="13" type="ORF">DM868_05865</name>
</gene>
<dbReference type="PANTHER" id="PTHR43221">
    <property type="entry name" value="PROTEASE HTPX"/>
    <property type="match status" value="1"/>
</dbReference>
<proteinExistence type="inferred from homology"/>
<dbReference type="GO" id="GO:0046872">
    <property type="term" value="F:metal ion binding"/>
    <property type="evidence" value="ECO:0007669"/>
    <property type="project" value="UniProtKB-KW"/>
</dbReference>
<evidence type="ECO:0000256" key="5">
    <source>
        <dbReference type="ARBA" id="ARBA00022801"/>
    </source>
</evidence>
<keyword evidence="2 10" id="KW-0645">Protease</keyword>
<sequence>MQHVGLKARMAVVGSVLFAFYALVAIVAVEAFGVGVPIVLLGTIGFAGFQYLVGKKVALWSVGAEDMPEDRYPGIHRAVEGIADDMNLDKPRLMVADMGVPNAFAVGRRGAGVVVVSSELIRLLNDDELEGVLAHELAHIDNRDVITMVMGQSIASMLGMAAYFAIAFSRDGGIGNIVLGYLASILVQTVAMVFVLAISRYREYVADADAAQHVGGDAMARALQKISSAGKRGDADMSDNVAALCIFGGERSALERLFATHPPIEKRIEAVRDVERSHY</sequence>
<keyword evidence="5 10" id="KW-0378">Hydrolase</keyword>
<dbReference type="Proteomes" id="UP000308037">
    <property type="component" value="Unassembled WGS sequence"/>
</dbReference>
<dbReference type="Pfam" id="PF01435">
    <property type="entry name" value="Peptidase_M48"/>
    <property type="match status" value="1"/>
</dbReference>
<dbReference type="OrthoDB" id="28389at2157"/>
<keyword evidence="1" id="KW-1003">Cell membrane</keyword>
<dbReference type="RefSeq" id="WP_137275937.1">
    <property type="nucleotide sequence ID" value="NZ_QKNX01000002.1"/>
</dbReference>
<comment type="cofactor">
    <cofactor evidence="10">
        <name>Zn(2+)</name>
        <dbReference type="ChEBI" id="CHEBI:29105"/>
    </cofactor>
    <text evidence="10">Binds 1 zinc ion per subunit.</text>
</comment>
<evidence type="ECO:0000256" key="7">
    <source>
        <dbReference type="ARBA" id="ARBA00022989"/>
    </source>
</evidence>
<dbReference type="AlphaFoldDB" id="A0A4U5JIV2"/>
<feature type="domain" description="Peptidase M48" evidence="12">
    <location>
        <begin position="74"/>
        <end position="273"/>
    </location>
</feature>
<dbReference type="InterPro" id="IPR001915">
    <property type="entry name" value="Peptidase_M48"/>
</dbReference>
<keyword evidence="7 11" id="KW-1133">Transmembrane helix</keyword>
<keyword evidence="6 10" id="KW-0862">Zinc</keyword>
<evidence type="ECO:0000256" key="2">
    <source>
        <dbReference type="ARBA" id="ARBA00022670"/>
    </source>
</evidence>